<name>A0A166D1K2_9AGAM</name>
<dbReference type="EMBL" id="KV428071">
    <property type="protein sequence ID" value="KZT38044.1"/>
    <property type="molecule type" value="Genomic_DNA"/>
</dbReference>
<evidence type="ECO:0000313" key="3">
    <source>
        <dbReference type="Proteomes" id="UP000076798"/>
    </source>
</evidence>
<sequence>MPFPLFKSIVTAKNGQIVVLDYSPFLATPGSSISGVVRVDTELAKKSGLKEVTVELVGELRLGIDTAGGQTPHICQKKNLFEGDNLKISVWKNTTEIIYNDLPERSKLDKESSPPSFQAAIAESSGLIAFPFSFQFPHDVSLPPSFTDNLFVTYAEGIVSSVQYFVQVKGLRNEIPSHDSNITLVKPFVYLPFDHSPPPPVHGVTMRTWKGGSNPTKAAMFGEKKVGEVQVHLSVPNLPTFPLSQQIPTSIRVICFSPYMSSSDSTDPTSFKFPLPPTTPQDLELKLSRRVDAMAWKRKHRMHRKIDLGSIAGFGKSSTERAGGGATSLVHAEVGEPAWILREDNKKEGRWRQEVSFHSVMVFNCSPTFEHENLSIRYILDLKIPFPGIGNNLELSATLPPITSGIIAEIPALDGIEKKLDLHHSYFEKVPIEGYPVDWK</sequence>
<dbReference type="GO" id="GO:0005737">
    <property type="term" value="C:cytoplasm"/>
    <property type="evidence" value="ECO:0007669"/>
    <property type="project" value="TreeGrafter"/>
</dbReference>
<dbReference type="Proteomes" id="UP000076798">
    <property type="component" value="Unassembled WGS sequence"/>
</dbReference>
<evidence type="ECO:0000259" key="1">
    <source>
        <dbReference type="Pfam" id="PF00339"/>
    </source>
</evidence>
<dbReference type="InterPro" id="IPR011021">
    <property type="entry name" value="Arrestin-like_N"/>
</dbReference>
<organism evidence="2 3">
    <name type="scientific">Sistotremastrum suecicum HHB10207 ss-3</name>
    <dbReference type="NCBI Taxonomy" id="1314776"/>
    <lineage>
        <taxon>Eukaryota</taxon>
        <taxon>Fungi</taxon>
        <taxon>Dikarya</taxon>
        <taxon>Basidiomycota</taxon>
        <taxon>Agaricomycotina</taxon>
        <taxon>Agaricomycetes</taxon>
        <taxon>Sistotremastrales</taxon>
        <taxon>Sistotremastraceae</taxon>
        <taxon>Sistotremastrum</taxon>
    </lineage>
</organism>
<reference evidence="2 3" key="1">
    <citation type="journal article" date="2016" name="Mol. Biol. Evol.">
        <title>Comparative Genomics of Early-Diverging Mushroom-Forming Fungi Provides Insights into the Origins of Lignocellulose Decay Capabilities.</title>
        <authorList>
            <person name="Nagy L.G."/>
            <person name="Riley R."/>
            <person name="Tritt A."/>
            <person name="Adam C."/>
            <person name="Daum C."/>
            <person name="Floudas D."/>
            <person name="Sun H."/>
            <person name="Yadav J.S."/>
            <person name="Pangilinan J."/>
            <person name="Larsson K.H."/>
            <person name="Matsuura K."/>
            <person name="Barry K."/>
            <person name="Labutti K."/>
            <person name="Kuo R."/>
            <person name="Ohm R.A."/>
            <person name="Bhattacharya S.S."/>
            <person name="Shirouzu T."/>
            <person name="Yoshinaga Y."/>
            <person name="Martin F.M."/>
            <person name="Grigoriev I.V."/>
            <person name="Hibbett D.S."/>
        </authorList>
    </citation>
    <scope>NUCLEOTIDE SEQUENCE [LARGE SCALE GENOMIC DNA]</scope>
    <source>
        <strain evidence="2 3">HHB10207 ss-3</strain>
    </source>
</reference>
<gene>
    <name evidence="2" type="ORF">SISSUDRAFT_1047643</name>
</gene>
<accession>A0A166D1K2</accession>
<dbReference type="AlphaFoldDB" id="A0A166D1K2"/>
<dbReference type="Gene3D" id="2.60.40.640">
    <property type="match status" value="1"/>
</dbReference>
<proteinExistence type="predicted"/>
<dbReference type="InterPro" id="IPR050357">
    <property type="entry name" value="Arrestin_domain-protein"/>
</dbReference>
<keyword evidence="3" id="KW-1185">Reference proteome</keyword>
<dbReference type="PANTHER" id="PTHR11188">
    <property type="entry name" value="ARRESTIN DOMAIN CONTAINING PROTEIN"/>
    <property type="match status" value="1"/>
</dbReference>
<dbReference type="Pfam" id="PF00339">
    <property type="entry name" value="Arrestin_N"/>
    <property type="match status" value="1"/>
</dbReference>
<dbReference type="GO" id="GO:0015031">
    <property type="term" value="P:protein transport"/>
    <property type="evidence" value="ECO:0007669"/>
    <property type="project" value="TreeGrafter"/>
</dbReference>
<dbReference type="OrthoDB" id="2333384at2759"/>
<dbReference type="InterPro" id="IPR014752">
    <property type="entry name" value="Arrestin-like_C"/>
</dbReference>
<evidence type="ECO:0000313" key="2">
    <source>
        <dbReference type="EMBL" id="KZT38044.1"/>
    </source>
</evidence>
<protein>
    <recommendedName>
        <fullName evidence="1">Arrestin-like N-terminal domain-containing protein</fullName>
    </recommendedName>
</protein>
<dbReference type="PANTHER" id="PTHR11188:SF17">
    <property type="entry name" value="FI21816P1"/>
    <property type="match status" value="1"/>
</dbReference>
<feature type="domain" description="Arrestin-like N-terminal" evidence="1">
    <location>
        <begin position="20"/>
        <end position="176"/>
    </location>
</feature>